<dbReference type="Gene3D" id="3.90.1150.10">
    <property type="entry name" value="Aspartate Aminotransferase, domain 1"/>
    <property type="match status" value="1"/>
</dbReference>
<feature type="region of interest" description="Disordered" evidence="4">
    <location>
        <begin position="1"/>
        <end position="20"/>
    </location>
</feature>
<dbReference type="Proteomes" id="UP000217199">
    <property type="component" value="Unassembled WGS sequence"/>
</dbReference>
<evidence type="ECO:0000313" key="6">
    <source>
        <dbReference type="Proteomes" id="UP000217199"/>
    </source>
</evidence>
<feature type="compositionally biased region" description="Polar residues" evidence="4">
    <location>
        <begin position="1"/>
        <end position="13"/>
    </location>
</feature>
<comment type="similarity">
    <text evidence="3">Belongs to the trans-sulfuration enzymes family.</text>
</comment>
<dbReference type="InterPro" id="IPR051750">
    <property type="entry name" value="Trans-sulfuration_enzymes"/>
</dbReference>
<dbReference type="GO" id="GO:0030170">
    <property type="term" value="F:pyridoxal phosphate binding"/>
    <property type="evidence" value="ECO:0007669"/>
    <property type="project" value="InterPro"/>
</dbReference>
<dbReference type="AlphaFoldDB" id="A0A286UDG3"/>
<proteinExistence type="inferred from homology"/>
<sequence>MSLGGNNETSTVGQPLPPSDHAISVSLPTWLETLGYKKGDTHIIDRMQTGYPRYFIHLSIRKLARFFETNFASPAERSLLVVSLNAASAACDFLSSQSANGKARILDYHGLCGKSWLPIYVILFPSEMFPLAKLFWQHTGLGISSRLAEKILAQIEDFGIDYLSIRSPGIFNGSDRSTPRPEYESAIQAKKKIRHRILDILSTRTNSRIYSADNKVLGSSGGKLLAIDDIFLYPTGMSAIWSAHQLCLGALGNRKSVCFGFPYSDTLKILQKWGPGCLFYADGNDSSIDDLEEYLRSYRSTNNNTPPLLSLFTEFPSNPLLHSVNLQRLRGLADEYDFLIVVDETIGNFSNVNVLPLADIVVTSLSKIFSGYATVMGGSLVLNPNGKYFKILKNHLVSTYEDYYFDDDAIVMEHNSRDFLHRVEAINYNSEALCEYLRSCSSVITRVYYPKWHGRDNYSACQVKSKNGLAGYGGLFSLLFVSQRAAQVFYDSLSCSKGPSLGTNFTLACPYALLAHFGELEWAADHGVPVELVRISVGVEPLGDLMEAFRFAVKAAEEVQESII</sequence>
<dbReference type="Gene3D" id="3.40.640.10">
    <property type="entry name" value="Type I PLP-dependent aspartate aminotransferase-like (Major domain)"/>
    <property type="match status" value="1"/>
</dbReference>
<dbReference type="SUPFAM" id="SSF53383">
    <property type="entry name" value="PLP-dependent transferases"/>
    <property type="match status" value="1"/>
</dbReference>
<dbReference type="GO" id="GO:0003962">
    <property type="term" value="F:cystathionine gamma-synthase activity"/>
    <property type="evidence" value="ECO:0007669"/>
    <property type="project" value="TreeGrafter"/>
</dbReference>
<dbReference type="Pfam" id="PF01053">
    <property type="entry name" value="Cys_Met_Meta_PP"/>
    <property type="match status" value="1"/>
</dbReference>
<evidence type="ECO:0000313" key="5">
    <source>
        <dbReference type="EMBL" id="PAV17559.1"/>
    </source>
</evidence>
<protein>
    <submittedName>
        <fullName evidence="5">PLP-dependent transferase</fullName>
    </submittedName>
</protein>
<dbReference type="InterPro" id="IPR015422">
    <property type="entry name" value="PyrdxlP-dep_Trfase_small"/>
</dbReference>
<gene>
    <name evidence="5" type="ORF">PNOK_0762400</name>
</gene>
<keyword evidence="5" id="KW-0808">Transferase</keyword>
<dbReference type="InterPro" id="IPR015421">
    <property type="entry name" value="PyrdxlP-dep_Trfase_major"/>
</dbReference>
<reference evidence="5 6" key="1">
    <citation type="journal article" date="2017" name="Mol. Ecol.">
        <title>Comparative and population genomic landscape of Phellinus noxius: A hypervariable fungus causing root rot in trees.</title>
        <authorList>
            <person name="Chung C.L."/>
            <person name="Lee T.J."/>
            <person name="Akiba M."/>
            <person name="Lee H.H."/>
            <person name="Kuo T.H."/>
            <person name="Liu D."/>
            <person name="Ke H.M."/>
            <person name="Yokoi T."/>
            <person name="Roa M.B."/>
            <person name="Lu M.J."/>
            <person name="Chang Y.Y."/>
            <person name="Ann P.J."/>
            <person name="Tsai J.N."/>
            <person name="Chen C.Y."/>
            <person name="Tzean S.S."/>
            <person name="Ota Y."/>
            <person name="Hattori T."/>
            <person name="Sahashi N."/>
            <person name="Liou R.F."/>
            <person name="Kikuchi T."/>
            <person name="Tsai I.J."/>
        </authorList>
    </citation>
    <scope>NUCLEOTIDE SEQUENCE [LARGE SCALE GENOMIC DNA]</scope>
    <source>
        <strain evidence="5 6">FFPRI411160</strain>
    </source>
</reference>
<evidence type="ECO:0000256" key="1">
    <source>
        <dbReference type="ARBA" id="ARBA00001933"/>
    </source>
</evidence>
<evidence type="ECO:0000256" key="2">
    <source>
        <dbReference type="ARBA" id="ARBA00022898"/>
    </source>
</evidence>
<dbReference type="STRING" id="2282107.A0A286UDG3"/>
<dbReference type="PANTHER" id="PTHR42699">
    <property type="match status" value="1"/>
</dbReference>
<comment type="caution">
    <text evidence="5">The sequence shown here is derived from an EMBL/GenBank/DDBJ whole genome shotgun (WGS) entry which is preliminary data.</text>
</comment>
<dbReference type="InterPro" id="IPR000277">
    <property type="entry name" value="Cys/Met-Metab_PyrdxlP-dep_enz"/>
</dbReference>
<dbReference type="EMBL" id="NBII01000007">
    <property type="protein sequence ID" value="PAV17559.1"/>
    <property type="molecule type" value="Genomic_DNA"/>
</dbReference>
<dbReference type="GO" id="GO:0019346">
    <property type="term" value="P:transsulfuration"/>
    <property type="evidence" value="ECO:0007669"/>
    <property type="project" value="InterPro"/>
</dbReference>
<dbReference type="InterPro" id="IPR015424">
    <property type="entry name" value="PyrdxlP-dep_Trfase"/>
</dbReference>
<keyword evidence="6" id="KW-1185">Reference proteome</keyword>
<keyword evidence="2 3" id="KW-0663">Pyridoxal phosphate</keyword>
<dbReference type="InParanoid" id="A0A286UDG3"/>
<dbReference type="PANTHER" id="PTHR42699:SF1">
    <property type="entry name" value="CYSTATHIONINE GAMMA-SYNTHASE-RELATED"/>
    <property type="match status" value="1"/>
</dbReference>
<evidence type="ECO:0000256" key="4">
    <source>
        <dbReference type="SAM" id="MobiDB-lite"/>
    </source>
</evidence>
<name>A0A286UDG3_9AGAM</name>
<organism evidence="5 6">
    <name type="scientific">Pyrrhoderma noxium</name>
    <dbReference type="NCBI Taxonomy" id="2282107"/>
    <lineage>
        <taxon>Eukaryota</taxon>
        <taxon>Fungi</taxon>
        <taxon>Dikarya</taxon>
        <taxon>Basidiomycota</taxon>
        <taxon>Agaricomycotina</taxon>
        <taxon>Agaricomycetes</taxon>
        <taxon>Hymenochaetales</taxon>
        <taxon>Hymenochaetaceae</taxon>
        <taxon>Pyrrhoderma</taxon>
    </lineage>
</organism>
<accession>A0A286UDG3</accession>
<evidence type="ECO:0000256" key="3">
    <source>
        <dbReference type="RuleBase" id="RU362118"/>
    </source>
</evidence>
<dbReference type="OrthoDB" id="10047078at2759"/>
<comment type="cofactor">
    <cofactor evidence="1 3">
        <name>pyridoxal 5'-phosphate</name>
        <dbReference type="ChEBI" id="CHEBI:597326"/>
    </cofactor>
</comment>